<dbReference type="InterPro" id="IPR021739">
    <property type="entry name" value="SaV-like"/>
</dbReference>
<dbReference type="Pfam" id="PF11753">
    <property type="entry name" value="DUF3310"/>
    <property type="match status" value="1"/>
</dbReference>
<evidence type="ECO:0008006" key="2">
    <source>
        <dbReference type="Google" id="ProtNLM"/>
    </source>
</evidence>
<name>W0FKQ7_9BACT</name>
<dbReference type="EMBL" id="KC246783">
    <property type="protein sequence ID" value="AHF24039.1"/>
    <property type="molecule type" value="Genomic_DNA"/>
</dbReference>
<proteinExistence type="predicted"/>
<evidence type="ECO:0000313" key="1">
    <source>
        <dbReference type="EMBL" id="AHF24039.1"/>
    </source>
</evidence>
<organism evidence="1">
    <name type="scientific">uncultured bacterium Contig643</name>
    <dbReference type="NCBI Taxonomy" id="1393602"/>
    <lineage>
        <taxon>Bacteria</taxon>
        <taxon>environmental samples</taxon>
    </lineage>
</organism>
<protein>
    <recommendedName>
        <fullName evidence="2">DUF3310 domain-containing protein</fullName>
    </recommendedName>
</protein>
<sequence length="122" mass="13873">MEEEKTINLDGITIKIVEAPHPAELETCEAELAKRMAEQYYKRMQAAAADNVNSPNHYKLDGLDIEVIDVIRSVLSEREFEAYCLGNVIKYVLRAKKKNGKEDLKKARVYINWITGDGDGKE</sequence>
<accession>W0FKQ7</accession>
<reference evidence="1" key="1">
    <citation type="journal article" date="2013" name="PLoS ONE">
        <title>Metagenomic insights into the carbohydrate-active enzymes carried by the microorganisms adhering to solid digesta in the rumen of cows.</title>
        <authorList>
            <person name="Wang L."/>
            <person name="Hatem A."/>
            <person name="Catalyurek U.V."/>
            <person name="Morrison M."/>
            <person name="Yu Z."/>
        </authorList>
    </citation>
    <scope>NUCLEOTIDE SEQUENCE</scope>
</reference>
<dbReference type="AlphaFoldDB" id="W0FKQ7"/>